<feature type="domain" description="Choice-of-anchor A" evidence="6">
    <location>
        <begin position="50"/>
        <end position="301"/>
    </location>
</feature>
<dbReference type="PANTHER" id="PTHR36108:SF13">
    <property type="entry name" value="COLOSSIN-B-RELATED"/>
    <property type="match status" value="1"/>
</dbReference>
<keyword evidence="3 4" id="KW-0732">Signal</keyword>
<dbReference type="GO" id="GO:0005975">
    <property type="term" value="P:carbohydrate metabolic process"/>
    <property type="evidence" value="ECO:0007669"/>
    <property type="project" value="UniProtKB-ARBA"/>
</dbReference>
<dbReference type="PANTHER" id="PTHR36108">
    <property type="entry name" value="COLOSSIN-B-RELATED"/>
    <property type="match status" value="1"/>
</dbReference>
<evidence type="ECO:0000256" key="4">
    <source>
        <dbReference type="SAM" id="SignalP"/>
    </source>
</evidence>
<name>A0A2A2CYL7_9ACTN</name>
<evidence type="ECO:0000259" key="5">
    <source>
        <dbReference type="Pfam" id="PF17802"/>
    </source>
</evidence>
<feature type="domain" description="SpaA-like prealbumin fold" evidence="5">
    <location>
        <begin position="339"/>
        <end position="419"/>
    </location>
</feature>
<evidence type="ECO:0008006" key="9">
    <source>
        <dbReference type="Google" id="ProtNLM"/>
    </source>
</evidence>
<feature type="signal peptide" evidence="4">
    <location>
        <begin position="1"/>
        <end position="15"/>
    </location>
</feature>
<feature type="chain" id="PRO_5012810272" description="Choice-of-anchor A family protein" evidence="4">
    <location>
        <begin position="16"/>
        <end position="565"/>
    </location>
</feature>
<dbReference type="Proteomes" id="UP000218944">
    <property type="component" value="Unassembled WGS sequence"/>
</dbReference>
<feature type="domain" description="SpaA-like prealbumin fold" evidence="5">
    <location>
        <begin position="450"/>
        <end position="532"/>
    </location>
</feature>
<comment type="similarity">
    <text evidence="1">Belongs to the serine-aspartate repeat-containing protein (SDr) family.</text>
</comment>
<accession>A0A2A2CYL7</accession>
<sequence length="565" mass="58242">MALAVMGAAAVPAVAAPLPGGLGPCLPGDCPDAYPPVNNGPIAGRDDNINVFVGNDFRVRGRAAEAEGKVVTLGDFDMEKAAGGSSLYNVGVAGVGSRVPPSAGTDWLTTGGAVRIASGQTLDAEAGVVRHAGPATGTIRGRNVQDANAARPYAALRDELAAASRCYAYIAEGQARPVTGSARNTVAETLFTGDGTSRLQVFNVDFDLVGRDGGQQGVRFVNIPDGATVLVNLTGGARVINTFSGTIADNSDLNRLRERLLWNFPEATTVELKGTGQFQGSILAGNREGETTVTLPGINGRFLTTGSLTHTSAATGGGGQEIHAYPFNGDLPDCAPPRGNVTVIKKDSPSGNALAGARFQLWRETNGAAGLQTTGDGRDTPVGGVCTTDARGECRGSVEPGTYYWQETQPPAGYPVPRTTVFGPLTLTAANASQGVSVTVTNTKAADPTGTIHLVKQNAKTKRPLQGAVFELWRETNGVAGLQVTGTPADRRVGTGCATDRQGHCTFANQPLGTYYLRETAVPEGYLMPRNPVSGPYALTAANATAGVTATLKNTPGEPGKGPKK</sequence>
<dbReference type="EMBL" id="NSJV01000689">
    <property type="protein sequence ID" value="PAU44307.1"/>
    <property type="molecule type" value="Genomic_DNA"/>
</dbReference>
<dbReference type="RefSeq" id="WP_095585063.1">
    <property type="nucleotide sequence ID" value="NZ_JAJQQQ010000006.1"/>
</dbReference>
<evidence type="ECO:0000259" key="6">
    <source>
        <dbReference type="Pfam" id="PF20597"/>
    </source>
</evidence>
<comment type="caution">
    <text evidence="7">The sequence shown here is derived from an EMBL/GenBank/DDBJ whole genome shotgun (WGS) entry which is preliminary data.</text>
</comment>
<evidence type="ECO:0000256" key="2">
    <source>
        <dbReference type="ARBA" id="ARBA00022525"/>
    </source>
</evidence>
<dbReference type="Gene3D" id="2.60.40.10">
    <property type="entry name" value="Immunoglobulins"/>
    <property type="match status" value="2"/>
</dbReference>
<dbReference type="NCBIfam" id="TIGR04215">
    <property type="entry name" value="choice_anch_A"/>
    <property type="match status" value="1"/>
</dbReference>
<organism evidence="7 8">
    <name type="scientific">Streptomyces albireticuli</name>
    <dbReference type="NCBI Taxonomy" id="1940"/>
    <lineage>
        <taxon>Bacteria</taxon>
        <taxon>Bacillati</taxon>
        <taxon>Actinomycetota</taxon>
        <taxon>Actinomycetes</taxon>
        <taxon>Kitasatosporales</taxon>
        <taxon>Streptomycetaceae</taxon>
        <taxon>Streptomyces</taxon>
    </lineage>
</organism>
<evidence type="ECO:0000256" key="1">
    <source>
        <dbReference type="ARBA" id="ARBA00007257"/>
    </source>
</evidence>
<dbReference type="InterPro" id="IPR041033">
    <property type="entry name" value="SpaA_PFL_dom_1"/>
</dbReference>
<dbReference type="Pfam" id="PF20597">
    <property type="entry name" value="pAdhesive_15"/>
    <property type="match status" value="1"/>
</dbReference>
<dbReference type="AlphaFoldDB" id="A0A2A2CYL7"/>
<gene>
    <name evidence="7" type="ORF">CK936_35590</name>
</gene>
<dbReference type="InterPro" id="IPR013783">
    <property type="entry name" value="Ig-like_fold"/>
</dbReference>
<keyword evidence="8" id="KW-1185">Reference proteome</keyword>
<evidence type="ECO:0000256" key="3">
    <source>
        <dbReference type="ARBA" id="ARBA00022729"/>
    </source>
</evidence>
<reference evidence="7 8" key="1">
    <citation type="submission" date="2017-08" db="EMBL/GenBank/DDBJ databases">
        <title>Genome sequence of Streptomyces albireticuli NRRL B-1670.</title>
        <authorList>
            <person name="Graham D.E."/>
            <person name="Mahan K.M."/>
            <person name="Klingeman D.M."/>
            <person name="Hettich R.L."/>
            <person name="Parry R.J."/>
            <person name="Spain J.C."/>
        </authorList>
    </citation>
    <scope>NUCLEOTIDE SEQUENCE [LARGE SCALE GENOMIC DNA]</scope>
    <source>
        <strain evidence="7 8">NRRL B-1670</strain>
    </source>
</reference>
<dbReference type="Pfam" id="PF17802">
    <property type="entry name" value="SpaA"/>
    <property type="match status" value="2"/>
</dbReference>
<evidence type="ECO:0000313" key="8">
    <source>
        <dbReference type="Proteomes" id="UP000218944"/>
    </source>
</evidence>
<keyword evidence="2" id="KW-0964">Secreted</keyword>
<proteinExistence type="inferred from homology"/>
<evidence type="ECO:0000313" key="7">
    <source>
        <dbReference type="EMBL" id="PAU44307.1"/>
    </source>
</evidence>
<protein>
    <recommendedName>
        <fullName evidence="9">Choice-of-anchor A family protein</fullName>
    </recommendedName>
</protein>
<dbReference type="InterPro" id="IPR026588">
    <property type="entry name" value="Choice_anch_A"/>
</dbReference>